<comment type="function">
    <text evidence="5">Effector that suppresses plant defense responses during pathogen infection.</text>
</comment>
<dbReference type="Pfam" id="PF16810">
    <property type="entry name" value="RXLR"/>
    <property type="match status" value="1"/>
</dbReference>
<evidence type="ECO:0000313" key="7">
    <source>
        <dbReference type="Proteomes" id="UP001165121"/>
    </source>
</evidence>
<keyword evidence="4 5" id="KW-0732">Signal</keyword>
<feature type="chain" id="PRO_5041015500" description="RxLR effector protein" evidence="5">
    <location>
        <begin position="26"/>
        <end position="133"/>
    </location>
</feature>
<evidence type="ECO:0000256" key="3">
    <source>
        <dbReference type="ARBA" id="ARBA00022525"/>
    </source>
</evidence>
<dbReference type="GO" id="GO:0005576">
    <property type="term" value="C:extracellular region"/>
    <property type="evidence" value="ECO:0007669"/>
    <property type="project" value="UniProtKB-SubCell"/>
</dbReference>
<reference evidence="6" key="1">
    <citation type="submission" date="2023-04" db="EMBL/GenBank/DDBJ databases">
        <title>Phytophthora fragariaefolia NBRC 109709.</title>
        <authorList>
            <person name="Ichikawa N."/>
            <person name="Sato H."/>
            <person name="Tonouchi N."/>
        </authorList>
    </citation>
    <scope>NUCLEOTIDE SEQUENCE</scope>
    <source>
        <strain evidence="6">NBRC 109709</strain>
    </source>
</reference>
<proteinExistence type="inferred from homology"/>
<comment type="domain">
    <text evidence="5">The RxLR-dEER motif acts to carry the protein into the host cell cytoplasm through binding to cell surface phosphatidylinositol-3-phosphate.</text>
</comment>
<gene>
    <name evidence="6" type="ORF">Pfra01_002751700</name>
</gene>
<comment type="subcellular location">
    <subcellularLocation>
        <location evidence="1 5">Secreted</location>
    </subcellularLocation>
</comment>
<sequence>MRLPFAVMTAIVVLLSTTSATSVSADKPITATPVGHVQDAAHDTITTSTRLLRTVDAESANETSGEDRLNLNIPGLEPLSHYVWKLSGSPVNANTVEDWLRKGTTDIDAFKLLQLDKAGDKLVASPNLHGWFL</sequence>
<evidence type="ECO:0000256" key="4">
    <source>
        <dbReference type="ARBA" id="ARBA00022729"/>
    </source>
</evidence>
<name>A0A9W6YH46_9STRA</name>
<dbReference type="InterPro" id="IPR031825">
    <property type="entry name" value="RXLR"/>
</dbReference>
<evidence type="ECO:0000256" key="1">
    <source>
        <dbReference type="ARBA" id="ARBA00004613"/>
    </source>
</evidence>
<dbReference type="AlphaFoldDB" id="A0A9W6YH46"/>
<feature type="signal peptide" evidence="5">
    <location>
        <begin position="1"/>
        <end position="25"/>
    </location>
</feature>
<evidence type="ECO:0000256" key="5">
    <source>
        <dbReference type="RuleBase" id="RU367124"/>
    </source>
</evidence>
<evidence type="ECO:0000256" key="2">
    <source>
        <dbReference type="ARBA" id="ARBA00010400"/>
    </source>
</evidence>
<dbReference type="OrthoDB" id="106052at2759"/>
<organism evidence="6 7">
    <name type="scientific">Phytophthora fragariaefolia</name>
    <dbReference type="NCBI Taxonomy" id="1490495"/>
    <lineage>
        <taxon>Eukaryota</taxon>
        <taxon>Sar</taxon>
        <taxon>Stramenopiles</taxon>
        <taxon>Oomycota</taxon>
        <taxon>Peronosporomycetes</taxon>
        <taxon>Peronosporales</taxon>
        <taxon>Peronosporaceae</taxon>
        <taxon>Phytophthora</taxon>
    </lineage>
</organism>
<accession>A0A9W6YH46</accession>
<protein>
    <recommendedName>
        <fullName evidence="5">RxLR effector protein</fullName>
    </recommendedName>
</protein>
<dbReference type="Proteomes" id="UP001165121">
    <property type="component" value="Unassembled WGS sequence"/>
</dbReference>
<evidence type="ECO:0000313" key="6">
    <source>
        <dbReference type="EMBL" id="GMF63036.1"/>
    </source>
</evidence>
<comment type="caution">
    <text evidence="6">The sequence shown here is derived from an EMBL/GenBank/DDBJ whole genome shotgun (WGS) entry which is preliminary data.</text>
</comment>
<dbReference type="EMBL" id="BSXT01006778">
    <property type="protein sequence ID" value="GMF63036.1"/>
    <property type="molecule type" value="Genomic_DNA"/>
</dbReference>
<keyword evidence="7" id="KW-1185">Reference proteome</keyword>
<comment type="similarity">
    <text evidence="2 5">Belongs to the RxLR effector family.</text>
</comment>
<keyword evidence="3 5" id="KW-0964">Secreted</keyword>